<keyword evidence="9" id="KW-1185">Reference proteome</keyword>
<evidence type="ECO:0000313" key="10">
    <source>
        <dbReference type="Proteomes" id="UP000298340"/>
    </source>
</evidence>
<dbReference type="SUPFAM" id="SSF52058">
    <property type="entry name" value="L domain-like"/>
    <property type="match status" value="1"/>
</dbReference>
<feature type="signal peptide" evidence="4">
    <location>
        <begin position="1"/>
        <end position="19"/>
    </location>
</feature>
<evidence type="ECO:0000256" key="3">
    <source>
        <dbReference type="ARBA" id="ARBA00022737"/>
    </source>
</evidence>
<accession>A0A4Y7U9U2</accession>
<dbReference type="OrthoDB" id="1405746at2"/>
<dbReference type="NCBIfam" id="TIGR04183">
    <property type="entry name" value="Por_Secre_tail"/>
    <property type="match status" value="1"/>
</dbReference>
<evidence type="ECO:0000313" key="7">
    <source>
        <dbReference type="EMBL" id="TCN55542.1"/>
    </source>
</evidence>
<name>A0A4Y7U9U2_9FLAO</name>
<dbReference type="Proteomes" id="UP000298340">
    <property type="component" value="Unassembled WGS sequence"/>
</dbReference>
<dbReference type="InterPro" id="IPR032675">
    <property type="entry name" value="LRR_dom_sf"/>
</dbReference>
<dbReference type="SMART" id="SM00369">
    <property type="entry name" value="LRR_TYP"/>
    <property type="match status" value="4"/>
</dbReference>
<dbReference type="PANTHER" id="PTHR47566:SF1">
    <property type="entry name" value="PROTEIN NUD1"/>
    <property type="match status" value="1"/>
</dbReference>
<keyword evidence="1" id="KW-0433">Leucine-rich repeat</keyword>
<keyword evidence="3" id="KW-0677">Repeat</keyword>
<reference evidence="7 9" key="1">
    <citation type="journal article" date="2015" name="Stand. Genomic Sci.">
        <title>Genomic Encyclopedia of Bacterial and Archaeal Type Strains, Phase III: the genomes of soil and plant-associated and newly described type strains.</title>
        <authorList>
            <person name="Whitman W.B."/>
            <person name="Woyke T."/>
            <person name="Klenk H.P."/>
            <person name="Zhou Y."/>
            <person name="Lilburn T.G."/>
            <person name="Beck B.J."/>
            <person name="De Vos P."/>
            <person name="Vandamme P."/>
            <person name="Eisen J.A."/>
            <person name="Garrity G."/>
            <person name="Hugenholtz P."/>
            <person name="Kyrpides N.C."/>
        </authorList>
    </citation>
    <scope>NUCLEOTIDE SEQUENCE [LARGE SCALE GENOMIC DNA]</scope>
    <source>
        <strain evidence="7 9">P5626</strain>
    </source>
</reference>
<organism evidence="8 10">
    <name type="scientific">Flavobacterium circumlabens</name>
    <dbReference type="NCBI Taxonomy" id="2133765"/>
    <lineage>
        <taxon>Bacteria</taxon>
        <taxon>Pseudomonadati</taxon>
        <taxon>Bacteroidota</taxon>
        <taxon>Flavobacteriia</taxon>
        <taxon>Flavobacteriales</taxon>
        <taxon>Flavobacteriaceae</taxon>
        <taxon>Flavobacterium</taxon>
    </lineage>
</organism>
<dbReference type="InterPro" id="IPR047589">
    <property type="entry name" value="DUF11_rpt"/>
</dbReference>
<dbReference type="PANTHER" id="PTHR47566">
    <property type="match status" value="1"/>
</dbReference>
<evidence type="ECO:0000259" key="6">
    <source>
        <dbReference type="Pfam" id="PF24595"/>
    </source>
</evidence>
<dbReference type="EMBL" id="SLWA01000006">
    <property type="protein sequence ID" value="TCN55542.1"/>
    <property type="molecule type" value="Genomic_DNA"/>
</dbReference>
<evidence type="ECO:0000256" key="2">
    <source>
        <dbReference type="ARBA" id="ARBA00022729"/>
    </source>
</evidence>
<feature type="chain" id="PRO_5043204880" evidence="4">
    <location>
        <begin position="20"/>
        <end position="867"/>
    </location>
</feature>
<reference evidence="7" key="3">
    <citation type="submission" date="2019-03" db="EMBL/GenBank/DDBJ databases">
        <authorList>
            <person name="Whitman W."/>
            <person name="Huntemann M."/>
            <person name="Clum A."/>
            <person name="Pillay M."/>
            <person name="Palaniappan K."/>
            <person name="Varghese N."/>
            <person name="Mikhailova N."/>
            <person name="Stamatis D."/>
            <person name="Reddy T."/>
            <person name="Daum C."/>
            <person name="Shapiro N."/>
            <person name="Ivanova N."/>
            <person name="Kyrpides N."/>
            <person name="Woyke T."/>
        </authorList>
    </citation>
    <scope>NUCLEOTIDE SEQUENCE</scope>
    <source>
        <strain evidence="7">P5626</strain>
    </source>
</reference>
<feature type="domain" description="DUF7619" evidence="6">
    <location>
        <begin position="647"/>
        <end position="778"/>
    </location>
</feature>
<dbReference type="EMBL" id="QWDN01000006">
    <property type="protein sequence ID" value="TEB43054.1"/>
    <property type="molecule type" value="Genomic_DNA"/>
</dbReference>
<comment type="caution">
    <text evidence="8">The sequence shown here is derived from an EMBL/GenBank/DDBJ whole genome shotgun (WGS) entry which is preliminary data.</text>
</comment>
<evidence type="ECO:0000256" key="1">
    <source>
        <dbReference type="ARBA" id="ARBA00022614"/>
    </source>
</evidence>
<evidence type="ECO:0000313" key="9">
    <source>
        <dbReference type="Proteomes" id="UP000295270"/>
    </source>
</evidence>
<keyword evidence="2 4" id="KW-0732">Signal</keyword>
<evidence type="ECO:0000313" key="8">
    <source>
        <dbReference type="EMBL" id="TEB43054.1"/>
    </source>
</evidence>
<proteinExistence type="predicted"/>
<dbReference type="AlphaFoldDB" id="A0A4Y7U9U2"/>
<dbReference type="NCBIfam" id="TIGR01451">
    <property type="entry name" value="B_ant_repeat"/>
    <property type="match status" value="1"/>
</dbReference>
<dbReference type="InterPro" id="IPR052574">
    <property type="entry name" value="CDIRP"/>
</dbReference>
<dbReference type="InterPro" id="IPR026444">
    <property type="entry name" value="Secre_tail"/>
</dbReference>
<reference evidence="8 10" key="2">
    <citation type="journal article" date="2018" name="Syst. Appl. Microbiol.">
        <title>Flavobacterium circumlabens sp. nov. and Flavobacterium cupreum sp. nov., two psychrotrophic species isolated from Antarctic environmental samples.</title>
        <authorList>
            <person name="Kralova S."/>
            <person name="Busse H.J."/>
            <person name="Svec P."/>
            <person name="Maslanova I."/>
            <person name="Stankova E."/>
            <person name="Bartak M."/>
            <person name="Sedlacek I."/>
        </authorList>
    </citation>
    <scope>NUCLEOTIDE SEQUENCE [LARGE SCALE GENOMIC DNA]</scope>
    <source>
        <strain evidence="8 10">CCM 8828</strain>
    </source>
</reference>
<dbReference type="InterPro" id="IPR055353">
    <property type="entry name" value="DUF7619"/>
</dbReference>
<sequence>MKKNYFFLFTFFLLVKVNAQVIQFKDSNFKTKLIQANTSNTIAKDLQGNYCKIDLNGDYEIQVSEAQNVSSLNLSNSLISDLAEIENFTQLNDLDLSNEGSVYYNDIKSLNISALTKLQYFNCKANYNLKNLDFTGCTNLTSLNCSSTNFGVLDLRSFTKLETVEADSAYLTLLDVSGLLKLKTLFASGNLFTALDLTTCKDLKEVVMSTGGLISLDVSGLTKLEKINVYNNKLTSLKISGCNSLFHVDAWINKLTALDASNLKSLTYLDVNYNELQILNLQNSNSLENVSCNNNKLSALDVNELLNLKGLYCNYNNLTSIEVDKLKKLEWLTISFNKIENLDISSCPLLANIHIDNNNLLFVNQKNGIRKYNYQYYSNDNLKYICCNEDELDFLFPSYGAPYPFSVNTYCSFTPGGVFYTLKGTNKFDSNNNDCDESDIKLPNLKYKITDGVKSSNIIANSSGNYELQVGEGTHTISPVIENPAYFKVSPESVSITFPGAASPFVQNFCVTPNGDHQDLEVTLLPLIPARPGFDATYKLVYKNKGNQVKSGSVSFDFNDGVLDFIAAVPQITSELTNKLVWEYANLQPFESREILVTLNVNSPMETPAVNINDRLSFNTLILPIADDEKPVDNSFALRQTVVGSYDPNDKTCLEGDVIKPELIGEYVHYLIRFENTGTYPAENIVVKDLIDVSKFDLSTLVPTDESHSYITKISGENKVEFIFEKINLPFDNANNDGYIAFKIKTLPTLKTGDSFTNEANIYFDYNFPILTNKATSTFKTLGTPDFEFSKYFSIYPNPVKDVLNIASKNNLEIGALAVYDILGQLVIAVPNAHATSSIDVSNLRTGNYILKVKTDKGSSAVKFIKK</sequence>
<dbReference type="GO" id="GO:0035591">
    <property type="term" value="F:signaling adaptor activity"/>
    <property type="evidence" value="ECO:0007669"/>
    <property type="project" value="TreeGrafter"/>
</dbReference>
<feature type="domain" description="Secretion system C-terminal sorting" evidence="5">
    <location>
        <begin position="795"/>
        <end position="865"/>
    </location>
</feature>
<dbReference type="InterPro" id="IPR003591">
    <property type="entry name" value="Leu-rich_rpt_typical-subtyp"/>
</dbReference>
<dbReference type="Gene3D" id="3.80.10.10">
    <property type="entry name" value="Ribonuclease Inhibitor"/>
    <property type="match status" value="2"/>
</dbReference>
<dbReference type="Proteomes" id="UP000295270">
    <property type="component" value="Unassembled WGS sequence"/>
</dbReference>
<dbReference type="Pfam" id="PF18962">
    <property type="entry name" value="Por_Secre_tail"/>
    <property type="match status" value="1"/>
</dbReference>
<evidence type="ECO:0000259" key="5">
    <source>
        <dbReference type="Pfam" id="PF18962"/>
    </source>
</evidence>
<dbReference type="Pfam" id="PF24595">
    <property type="entry name" value="DUF7619"/>
    <property type="match status" value="1"/>
</dbReference>
<evidence type="ECO:0000256" key="4">
    <source>
        <dbReference type="SAM" id="SignalP"/>
    </source>
</evidence>
<protein>
    <submittedName>
        <fullName evidence="7">Repeat protein (TIGR01451 family)/predicted secreted protein (Por secretion system target)</fullName>
    </submittedName>
    <submittedName>
        <fullName evidence="8">T9SS C-terminal target domain-containing protein</fullName>
    </submittedName>
</protein>
<gene>
    <name evidence="8" type="ORF">D0809_16585</name>
    <name evidence="7" type="ORF">EV142_106232</name>
</gene>
<dbReference type="RefSeq" id="WP_132036829.1">
    <property type="nucleotide sequence ID" value="NZ_QWDN01000006.1"/>
</dbReference>